<organism evidence="4 5">
    <name type="scientific">Pseudorhodobacter turbinis</name>
    <dbReference type="NCBI Taxonomy" id="2500533"/>
    <lineage>
        <taxon>Bacteria</taxon>
        <taxon>Pseudomonadati</taxon>
        <taxon>Pseudomonadota</taxon>
        <taxon>Alphaproteobacteria</taxon>
        <taxon>Rhodobacterales</taxon>
        <taxon>Paracoccaceae</taxon>
        <taxon>Pseudorhodobacter</taxon>
    </lineage>
</organism>
<dbReference type="InterPro" id="IPR004046">
    <property type="entry name" value="GST_C"/>
</dbReference>
<dbReference type="InterPro" id="IPR036249">
    <property type="entry name" value="Thioredoxin-like_sf"/>
</dbReference>
<sequence>MKLYYADTTVAIALIIALKEAKLPCDLVRVDFAAGEQTRPEFLAINPKGRVPALVTKQGILTETGALLDYIHALAPEAGLVPDDPFQAAKMRELMYYLASTWHVNHAHKGHGERWADKKESHEDMRLKAPETMRACCAYIEENLLKGPFLLGDRFSLADAYLYVVSGWLKGDGVDVSDYPKLAAFRTEMEKRPSVLAVLSENMM</sequence>
<dbReference type="PANTHER" id="PTHR44051:SF8">
    <property type="entry name" value="GLUTATHIONE S-TRANSFERASE GSTA"/>
    <property type="match status" value="1"/>
</dbReference>
<feature type="domain" description="GST C-terminal" evidence="3">
    <location>
        <begin position="84"/>
        <end position="204"/>
    </location>
</feature>
<evidence type="ECO:0000313" key="4">
    <source>
        <dbReference type="EMBL" id="QCO55874.1"/>
    </source>
</evidence>
<dbReference type="CDD" id="cd03057">
    <property type="entry name" value="GST_N_Beta"/>
    <property type="match status" value="1"/>
</dbReference>
<keyword evidence="4" id="KW-0808">Transferase</keyword>
<dbReference type="SFLD" id="SFLDS00019">
    <property type="entry name" value="Glutathione_Transferase_(cytos"/>
    <property type="match status" value="1"/>
</dbReference>
<dbReference type="Gene3D" id="1.20.1050.10">
    <property type="match status" value="1"/>
</dbReference>
<dbReference type="OrthoDB" id="7583243at2"/>
<dbReference type="SUPFAM" id="SSF52833">
    <property type="entry name" value="Thioredoxin-like"/>
    <property type="match status" value="1"/>
</dbReference>
<feature type="domain" description="GST N-terminal" evidence="2">
    <location>
        <begin position="1"/>
        <end position="79"/>
    </location>
</feature>
<gene>
    <name evidence="4" type="ORF">EOK75_09030</name>
</gene>
<accession>A0A4V1E0U7</accession>
<dbReference type="InterPro" id="IPR004045">
    <property type="entry name" value="Glutathione_S-Trfase_N"/>
</dbReference>
<dbReference type="EMBL" id="CP039964">
    <property type="protein sequence ID" value="QCO55874.1"/>
    <property type="molecule type" value="Genomic_DNA"/>
</dbReference>
<dbReference type="PROSITE" id="PS50405">
    <property type="entry name" value="GST_CTER"/>
    <property type="match status" value="1"/>
</dbReference>
<keyword evidence="5" id="KW-1185">Reference proteome</keyword>
<dbReference type="Gene3D" id="3.40.30.10">
    <property type="entry name" value="Glutaredoxin"/>
    <property type="match status" value="1"/>
</dbReference>
<evidence type="ECO:0000313" key="5">
    <source>
        <dbReference type="Proteomes" id="UP000298631"/>
    </source>
</evidence>
<comment type="similarity">
    <text evidence="1">Belongs to the GST superfamily.</text>
</comment>
<dbReference type="Proteomes" id="UP000298631">
    <property type="component" value="Chromosome"/>
</dbReference>
<dbReference type="RefSeq" id="WP_137193634.1">
    <property type="nucleotide sequence ID" value="NZ_CP039964.1"/>
</dbReference>
<dbReference type="PANTHER" id="PTHR44051">
    <property type="entry name" value="GLUTATHIONE S-TRANSFERASE-RELATED"/>
    <property type="match status" value="1"/>
</dbReference>
<dbReference type="PROSITE" id="PS50404">
    <property type="entry name" value="GST_NTER"/>
    <property type="match status" value="1"/>
</dbReference>
<dbReference type="InterPro" id="IPR010987">
    <property type="entry name" value="Glutathione-S-Trfase_C-like"/>
</dbReference>
<dbReference type="InterPro" id="IPR040079">
    <property type="entry name" value="Glutathione_S-Trfase"/>
</dbReference>
<dbReference type="KEGG" id="pseb:EOK75_09030"/>
<dbReference type="CDD" id="cd03188">
    <property type="entry name" value="GST_C_Beta"/>
    <property type="match status" value="1"/>
</dbReference>
<dbReference type="SFLD" id="SFLDG01150">
    <property type="entry name" value="Main.1:_Beta-like"/>
    <property type="match status" value="1"/>
</dbReference>
<dbReference type="SUPFAM" id="SSF47616">
    <property type="entry name" value="GST C-terminal domain-like"/>
    <property type="match status" value="1"/>
</dbReference>
<name>A0A4V1E0U7_9RHOB</name>
<dbReference type="AlphaFoldDB" id="A0A4V1E0U7"/>
<proteinExistence type="inferred from homology"/>
<dbReference type="SFLD" id="SFLDG00358">
    <property type="entry name" value="Main_(cytGST)"/>
    <property type="match status" value="1"/>
</dbReference>
<reference evidence="4 5" key="1">
    <citation type="submission" date="2019-05" db="EMBL/GenBank/DDBJ databases">
        <title>Pseudorhodobacter turbinis sp. nov., isolated from the gut of the Korean turban shell.</title>
        <authorList>
            <person name="Jeong Y.-S."/>
            <person name="Kang W.-R."/>
            <person name="Bae J.-W."/>
        </authorList>
    </citation>
    <scope>NUCLEOTIDE SEQUENCE [LARGE SCALE GENOMIC DNA]</scope>
    <source>
        <strain evidence="4 5">S12M18</strain>
    </source>
</reference>
<dbReference type="Pfam" id="PF00043">
    <property type="entry name" value="GST_C"/>
    <property type="match status" value="1"/>
</dbReference>
<evidence type="ECO:0000259" key="2">
    <source>
        <dbReference type="PROSITE" id="PS50404"/>
    </source>
</evidence>
<dbReference type="GO" id="GO:0016740">
    <property type="term" value="F:transferase activity"/>
    <property type="evidence" value="ECO:0007669"/>
    <property type="project" value="UniProtKB-KW"/>
</dbReference>
<dbReference type="Pfam" id="PF02798">
    <property type="entry name" value="GST_N"/>
    <property type="match status" value="1"/>
</dbReference>
<protein>
    <submittedName>
        <fullName evidence="4">Glutathione S-transferase family protein</fullName>
    </submittedName>
</protein>
<evidence type="ECO:0000259" key="3">
    <source>
        <dbReference type="PROSITE" id="PS50405"/>
    </source>
</evidence>
<dbReference type="InterPro" id="IPR036282">
    <property type="entry name" value="Glutathione-S-Trfase_C_sf"/>
</dbReference>
<evidence type="ECO:0000256" key="1">
    <source>
        <dbReference type="RuleBase" id="RU003494"/>
    </source>
</evidence>